<name>A0A081CMX1_PSEA2</name>
<dbReference type="GO" id="GO:0016020">
    <property type="term" value="C:membrane"/>
    <property type="evidence" value="ECO:0007669"/>
    <property type="project" value="TreeGrafter"/>
</dbReference>
<evidence type="ECO:0000313" key="1">
    <source>
        <dbReference type="EMBL" id="GAK68017.1"/>
    </source>
</evidence>
<dbReference type="Proteomes" id="UP000053758">
    <property type="component" value="Unassembled WGS sequence"/>
</dbReference>
<dbReference type="RefSeq" id="XP_014653780.1">
    <property type="nucleotide sequence ID" value="XM_014798294.1"/>
</dbReference>
<dbReference type="InterPro" id="IPR022703">
    <property type="entry name" value="DUF3533"/>
</dbReference>
<dbReference type="PANTHER" id="PTHR34814">
    <property type="entry name" value="NITROSOGUANIDINE RESISTANCE PROTEIN SNG1"/>
    <property type="match status" value="1"/>
</dbReference>
<dbReference type="AlphaFoldDB" id="A0A081CMX1"/>
<dbReference type="PANTHER" id="PTHR34814:SF1">
    <property type="entry name" value="NITROSOGUANIDINE RESISTANCE PROTEIN SNG1"/>
    <property type="match status" value="1"/>
</dbReference>
<gene>
    <name evidence="1" type="ORF">PAN0_032c6247</name>
</gene>
<organism evidence="1 2">
    <name type="scientific">Pseudozyma antarctica</name>
    <name type="common">Yeast</name>
    <name type="synonym">Candida antarctica</name>
    <dbReference type="NCBI Taxonomy" id="84753"/>
    <lineage>
        <taxon>Eukaryota</taxon>
        <taxon>Fungi</taxon>
        <taxon>Dikarya</taxon>
        <taxon>Basidiomycota</taxon>
        <taxon>Ustilaginomycotina</taxon>
        <taxon>Ustilaginomycetes</taxon>
        <taxon>Ustilaginales</taxon>
        <taxon>Ustilaginaceae</taxon>
        <taxon>Moesziomyces</taxon>
    </lineage>
</organism>
<dbReference type="Pfam" id="PF12051">
    <property type="entry name" value="DUF3533"/>
    <property type="match status" value="1"/>
</dbReference>
<accession>A0A081CMX1</accession>
<dbReference type="InterPro" id="IPR053001">
    <property type="entry name" value="MNNG_permease-like"/>
</dbReference>
<protein>
    <submittedName>
        <fullName evidence="1">Response to drug-related protein</fullName>
    </submittedName>
</protein>
<sequence length="478" mass="52772">MASEQRLASSSSTEGSSAVHGAHDSPQTAKEMQAESEQAPTPARQPPQLGQETFWSPRVRAQRAAYLKAIGSTTLIICIFVWAIISMYWGSVWKESDLSPNLNGWIINRDSGEIGSAVQEAFLAANEGAKPHSTWTVIDPNRFPTQDEVDYQVTNTLATWIVVTVEEDATAKLEQARANGDASWDPRSVVSLTYATSRNFQALPSMVLAPATATLNQALARLSAQLARQYLSSIATNQTAINNLASAPQTIANPIIAVNRDLRPYDVPVAIAVLVVGLIYLCILAFNATMANFGGRQGLQPFLRYRSLVAMRIVAPLVCYFFLSLMISLLNIPFKVPFGRTFSYGAGFMTWWAATFVGMCVLGLVTECAISLVGPRFIGFALVFWIIINVSVANLPIELSPSFYQYGYSMPFYNIRQIYIKIIFDVGQRVEMLKYFGILWAWLAVILITFPLWIRLEQRSAQKARQAQQKGPKNAGSS</sequence>
<evidence type="ECO:0000313" key="2">
    <source>
        <dbReference type="Proteomes" id="UP000053758"/>
    </source>
</evidence>
<keyword evidence="2" id="KW-1185">Reference proteome</keyword>
<reference evidence="2" key="1">
    <citation type="journal article" date="2014" name="Genome Announc.">
        <title>Draft Genome Sequence of the Yeast Pseudozyma antarctica Type Strain JCM10317, a Producer of the Glycolipid Biosurfactants, Mannosylerythritol Lipids.</title>
        <authorList>
            <person name="Saika A."/>
            <person name="Koike H."/>
            <person name="Hori T."/>
            <person name="Fukuoka T."/>
            <person name="Sato S."/>
            <person name="Habe H."/>
            <person name="Kitamoto D."/>
            <person name="Morita T."/>
        </authorList>
    </citation>
    <scope>NUCLEOTIDE SEQUENCE [LARGE SCALE GENOMIC DNA]</scope>
    <source>
        <strain evidence="2">JCM 10317</strain>
    </source>
</reference>
<proteinExistence type="predicted"/>
<dbReference type="OrthoDB" id="2140105at2759"/>
<dbReference type="HOGENOM" id="CLU_020178_2_1_1"/>
<dbReference type="EMBL" id="DF830099">
    <property type="protein sequence ID" value="GAK68017.1"/>
    <property type="molecule type" value="Genomic_DNA"/>
</dbReference>
<dbReference type="GeneID" id="26307061"/>